<organism evidence="18 19">
    <name type="scientific">Alosa alosa</name>
    <name type="common">allis shad</name>
    <dbReference type="NCBI Taxonomy" id="278164"/>
    <lineage>
        <taxon>Eukaryota</taxon>
        <taxon>Metazoa</taxon>
        <taxon>Chordata</taxon>
        <taxon>Craniata</taxon>
        <taxon>Vertebrata</taxon>
        <taxon>Euteleostomi</taxon>
        <taxon>Actinopterygii</taxon>
        <taxon>Neopterygii</taxon>
        <taxon>Teleostei</taxon>
        <taxon>Clupei</taxon>
        <taxon>Clupeiformes</taxon>
        <taxon>Clupeoidei</taxon>
        <taxon>Clupeidae</taxon>
        <taxon>Alosa</taxon>
    </lineage>
</organism>
<evidence type="ECO:0000259" key="16">
    <source>
        <dbReference type="PROSITE" id="PS50240"/>
    </source>
</evidence>
<dbReference type="Gene3D" id="4.10.740.10">
    <property type="entry name" value="Coagulation Factor IX"/>
    <property type="match status" value="1"/>
</dbReference>
<dbReference type="Proteomes" id="UP000823561">
    <property type="component" value="Chromosome 15"/>
</dbReference>
<dbReference type="InterPro" id="IPR018114">
    <property type="entry name" value="TRYPSIN_HIS"/>
</dbReference>
<evidence type="ECO:0000256" key="14">
    <source>
        <dbReference type="SAM" id="SignalP"/>
    </source>
</evidence>
<evidence type="ECO:0000256" key="13">
    <source>
        <dbReference type="SAM" id="MobiDB-lite"/>
    </source>
</evidence>
<dbReference type="PROSITE" id="PS00011">
    <property type="entry name" value="GLA_1"/>
    <property type="match status" value="1"/>
</dbReference>
<keyword evidence="19" id="KW-1185">Reference proteome</keyword>
<feature type="active site" description="Charge relay system" evidence="10">
    <location>
        <position position="326"/>
    </location>
</feature>
<dbReference type="InterPro" id="IPR000294">
    <property type="entry name" value="GLA_domain"/>
</dbReference>
<sequence length="483" mass="54315">MAVLVRWLFTPLLLACILLATLEAKVFLEPQRALGLLRVRRPRANSFLEEIKPGNLERECYEETCSQEEVYEIFQTREKTMEFWHAYQDINHCRFNPCLNGGICSGGRHGYHCVCSPLYEGKSCEKEVFDCEHKNGGCLQYCRNWDRTTAVTCSCAEGYELEEDGKSCKETVRFPCGKQWIGGSLYRNLLSNDTQPLYTLSPNSTQPDWDNSTLGQGNSSDPVGGYYRDLQELEGNDTRIVGGQLQKQGGSPWQVLLRRADGYGFCGGTLIYERWVVTAAHCLQDIPDHVTIGDYDKKRPDPGEQKIAVAHTIPHPFFHEYTFDSDIALLYLAQPVQLGPFATPVCLPNPNLSRHLLRDGIMGVTTGWGATRYLGPSSRFLRKVALPVIDHMKCMGSTEQFITDNMFCAGFEVIEKDACSGDSGGPFVVNYRGTWFLTGVVSWGEQCAAKGKYGVYTRLGNYLSWIRDTISTHEHRATATERP</sequence>
<dbReference type="PIRSF" id="PIRSF001143">
    <property type="entry name" value="Factor_X"/>
    <property type="match status" value="1"/>
</dbReference>
<name>A0AAV6G794_9TELE</name>
<dbReference type="Pfam" id="PF00089">
    <property type="entry name" value="Trypsin"/>
    <property type="match status" value="1"/>
</dbReference>
<dbReference type="PRINTS" id="PR00001">
    <property type="entry name" value="GLABLOOD"/>
</dbReference>
<evidence type="ECO:0000259" key="17">
    <source>
        <dbReference type="PROSITE" id="PS50998"/>
    </source>
</evidence>
<evidence type="ECO:0000256" key="3">
    <source>
        <dbReference type="ARBA" id="ARBA00022536"/>
    </source>
</evidence>
<evidence type="ECO:0000313" key="19">
    <source>
        <dbReference type="Proteomes" id="UP000823561"/>
    </source>
</evidence>
<keyword evidence="3 11" id="KW-0245">EGF-like domain</keyword>
<dbReference type="Gene3D" id="2.40.10.10">
    <property type="entry name" value="Trypsin-like serine proteases"/>
    <property type="match status" value="2"/>
</dbReference>
<dbReference type="SUPFAM" id="SSF50494">
    <property type="entry name" value="Trypsin-like serine proteases"/>
    <property type="match status" value="1"/>
</dbReference>
<feature type="disulfide bond" evidence="11">
    <location>
        <begin position="115"/>
        <end position="124"/>
    </location>
</feature>
<dbReference type="InterPro" id="IPR033116">
    <property type="entry name" value="TRYPSIN_SER"/>
</dbReference>
<evidence type="ECO:0000313" key="18">
    <source>
        <dbReference type="EMBL" id="KAG5269287.1"/>
    </source>
</evidence>
<gene>
    <name evidence="18" type="ORF">AALO_G00200350</name>
</gene>
<feature type="active site" description="Charge relay system" evidence="10">
    <location>
        <position position="423"/>
    </location>
</feature>
<proteinExistence type="predicted"/>
<evidence type="ECO:0000256" key="2">
    <source>
        <dbReference type="ARBA" id="ARBA00022525"/>
    </source>
</evidence>
<accession>A0AAV6G794</accession>
<dbReference type="Gene3D" id="2.10.25.10">
    <property type="entry name" value="Laminin"/>
    <property type="match status" value="2"/>
</dbReference>
<feature type="domain" description="EGF-like" evidence="15">
    <location>
        <begin position="89"/>
        <end position="125"/>
    </location>
</feature>
<evidence type="ECO:0000256" key="1">
    <source>
        <dbReference type="ARBA" id="ARBA00004613"/>
    </source>
</evidence>
<evidence type="ECO:0000256" key="8">
    <source>
        <dbReference type="ARBA" id="ARBA00023157"/>
    </source>
</evidence>
<evidence type="ECO:0000256" key="7">
    <source>
        <dbReference type="ARBA" id="ARBA00022825"/>
    </source>
</evidence>
<dbReference type="AlphaFoldDB" id="A0AAV6G794"/>
<dbReference type="PROSITE" id="PS50026">
    <property type="entry name" value="EGF_3"/>
    <property type="match status" value="1"/>
</dbReference>
<dbReference type="CDD" id="cd00054">
    <property type="entry name" value="EGF_CA"/>
    <property type="match status" value="1"/>
</dbReference>
<dbReference type="InterPro" id="IPR012224">
    <property type="entry name" value="Pept_S1A_FX"/>
</dbReference>
<dbReference type="PROSITE" id="PS00022">
    <property type="entry name" value="EGF_1"/>
    <property type="match status" value="1"/>
</dbReference>
<reference evidence="18" key="1">
    <citation type="submission" date="2020-10" db="EMBL/GenBank/DDBJ databases">
        <title>Chromosome-scale genome assembly of the Allis shad, Alosa alosa.</title>
        <authorList>
            <person name="Margot Z."/>
            <person name="Christophe K."/>
            <person name="Cabau C."/>
            <person name="Louis A."/>
            <person name="Berthelot C."/>
            <person name="Parey E."/>
            <person name="Roest Crollius H."/>
            <person name="Montfort J."/>
            <person name="Robinson-Rechavi M."/>
            <person name="Bucao C."/>
            <person name="Bouchez O."/>
            <person name="Gislard M."/>
            <person name="Lluch J."/>
            <person name="Milhes M."/>
            <person name="Lampietro C."/>
            <person name="Lopez Roques C."/>
            <person name="Donnadieu C."/>
            <person name="Braasch I."/>
            <person name="Desvignes T."/>
            <person name="Postlethwait J."/>
            <person name="Bobe J."/>
            <person name="Guiguen Y."/>
        </authorList>
    </citation>
    <scope>NUCLEOTIDE SEQUENCE</scope>
    <source>
        <strain evidence="18">M-15738</strain>
        <tissue evidence="18">Blood</tissue>
    </source>
</reference>
<evidence type="ECO:0000256" key="6">
    <source>
        <dbReference type="ARBA" id="ARBA00022801"/>
    </source>
</evidence>
<dbReference type="InterPro" id="IPR043504">
    <property type="entry name" value="Peptidase_S1_PA_chymotrypsin"/>
</dbReference>
<dbReference type="InterPro" id="IPR001254">
    <property type="entry name" value="Trypsin_dom"/>
</dbReference>
<dbReference type="SMART" id="SM00020">
    <property type="entry name" value="Tryp_SPc"/>
    <property type="match status" value="1"/>
</dbReference>
<dbReference type="FunFam" id="4.10.740.10:FF:000001">
    <property type="entry name" value="vitamin K-dependent protein S"/>
    <property type="match status" value="1"/>
</dbReference>
<dbReference type="PANTHER" id="PTHR24278">
    <property type="entry name" value="COAGULATION FACTOR"/>
    <property type="match status" value="1"/>
</dbReference>
<feature type="signal peptide" evidence="14">
    <location>
        <begin position="1"/>
        <end position="24"/>
    </location>
</feature>
<dbReference type="SMART" id="SM00179">
    <property type="entry name" value="EGF_CA"/>
    <property type="match status" value="1"/>
</dbReference>
<dbReference type="GO" id="GO:0007596">
    <property type="term" value="P:blood coagulation"/>
    <property type="evidence" value="ECO:0007669"/>
    <property type="project" value="InterPro"/>
</dbReference>
<dbReference type="Pfam" id="PF00594">
    <property type="entry name" value="Gla"/>
    <property type="match status" value="1"/>
</dbReference>
<evidence type="ECO:0000259" key="15">
    <source>
        <dbReference type="PROSITE" id="PS50026"/>
    </source>
</evidence>
<evidence type="ECO:0000256" key="5">
    <source>
        <dbReference type="ARBA" id="ARBA00022729"/>
    </source>
</evidence>
<dbReference type="PROSITE" id="PS50998">
    <property type="entry name" value="GLA_2"/>
    <property type="match status" value="1"/>
</dbReference>
<dbReference type="InterPro" id="IPR009003">
    <property type="entry name" value="Peptidase_S1_PA"/>
</dbReference>
<dbReference type="PROSITE" id="PS50240">
    <property type="entry name" value="TRYPSIN_DOM"/>
    <property type="match status" value="1"/>
</dbReference>
<evidence type="ECO:0000256" key="9">
    <source>
        <dbReference type="ARBA" id="ARBA00023180"/>
    </source>
</evidence>
<dbReference type="GO" id="GO:0006508">
    <property type="term" value="P:proteolysis"/>
    <property type="evidence" value="ECO:0007669"/>
    <property type="project" value="UniProtKB-KW"/>
</dbReference>
<comment type="caution">
    <text evidence="11">Lacks conserved residue(s) required for the propagation of feature annotation.</text>
</comment>
<feature type="chain" id="PRO_5043349745" evidence="14">
    <location>
        <begin position="25"/>
        <end position="483"/>
    </location>
</feature>
<dbReference type="PROSITE" id="PS00134">
    <property type="entry name" value="TRYPSIN_HIS"/>
    <property type="match status" value="1"/>
</dbReference>
<dbReference type="GO" id="GO:0004252">
    <property type="term" value="F:serine-type endopeptidase activity"/>
    <property type="evidence" value="ECO:0007669"/>
    <property type="project" value="InterPro"/>
</dbReference>
<comment type="subcellular location">
    <subcellularLocation>
        <location evidence="1">Secreted</location>
    </subcellularLocation>
</comment>
<dbReference type="InterPro" id="IPR001881">
    <property type="entry name" value="EGF-like_Ca-bd_dom"/>
</dbReference>
<dbReference type="PRINTS" id="PR00722">
    <property type="entry name" value="CHYMOTRYPSIN"/>
</dbReference>
<dbReference type="Pfam" id="PF00008">
    <property type="entry name" value="EGF"/>
    <property type="match status" value="1"/>
</dbReference>
<keyword evidence="9" id="KW-0325">Glycoprotein</keyword>
<feature type="domain" description="Peptidase S1" evidence="16">
    <location>
        <begin position="240"/>
        <end position="471"/>
    </location>
</feature>
<dbReference type="SUPFAM" id="SSF57196">
    <property type="entry name" value="EGF/Laminin"/>
    <property type="match status" value="2"/>
</dbReference>
<dbReference type="InterPro" id="IPR017857">
    <property type="entry name" value="Coagulation_fac-like_Gla_dom"/>
</dbReference>
<dbReference type="GO" id="GO:0005615">
    <property type="term" value="C:extracellular space"/>
    <property type="evidence" value="ECO:0007669"/>
    <property type="project" value="TreeGrafter"/>
</dbReference>
<dbReference type="InterPro" id="IPR050442">
    <property type="entry name" value="Peptidase_S1_coag_factors"/>
</dbReference>
<feature type="region of interest" description="Disordered" evidence="13">
    <location>
        <begin position="200"/>
        <end position="221"/>
    </location>
</feature>
<evidence type="ECO:0000256" key="4">
    <source>
        <dbReference type="ARBA" id="ARBA00022670"/>
    </source>
</evidence>
<dbReference type="PANTHER" id="PTHR24278:SF25">
    <property type="entry name" value="COAGULATION FACTOR IX"/>
    <property type="match status" value="1"/>
</dbReference>
<dbReference type="EMBL" id="JADWDJ010000015">
    <property type="protein sequence ID" value="KAG5269287.1"/>
    <property type="molecule type" value="Genomic_DNA"/>
</dbReference>
<evidence type="ECO:0000256" key="11">
    <source>
        <dbReference type="PROSITE-ProRule" id="PRU00076"/>
    </source>
</evidence>
<dbReference type="SUPFAM" id="SSF57630">
    <property type="entry name" value="GLA-domain"/>
    <property type="match status" value="1"/>
</dbReference>
<dbReference type="GO" id="GO:0005509">
    <property type="term" value="F:calcium ion binding"/>
    <property type="evidence" value="ECO:0007669"/>
    <property type="project" value="InterPro"/>
</dbReference>
<dbReference type="InterPro" id="IPR000742">
    <property type="entry name" value="EGF"/>
</dbReference>
<dbReference type="FunFam" id="2.40.10.10:FF:000120">
    <property type="entry name" value="Putative serine protease"/>
    <property type="match status" value="1"/>
</dbReference>
<keyword evidence="5 14" id="KW-0732">Signal</keyword>
<comment type="caution">
    <text evidence="18">The sequence shown here is derived from an EMBL/GenBank/DDBJ whole genome shotgun (WGS) entry which is preliminary data.</text>
</comment>
<keyword evidence="7 12" id="KW-0720">Serine protease</keyword>
<keyword evidence="8 11" id="KW-1015">Disulfide bond</keyword>
<protein>
    <submittedName>
        <fullName evidence="18">Uncharacterized protein</fullName>
    </submittedName>
</protein>
<dbReference type="InterPro" id="IPR001314">
    <property type="entry name" value="Peptidase_S1A"/>
</dbReference>
<dbReference type="SMART" id="SM00069">
    <property type="entry name" value="GLA"/>
    <property type="match status" value="1"/>
</dbReference>
<dbReference type="CDD" id="cd00190">
    <property type="entry name" value="Tryp_SPc"/>
    <property type="match status" value="1"/>
</dbReference>
<keyword evidence="6 12" id="KW-0378">Hydrolase</keyword>
<keyword evidence="2" id="KW-0964">Secreted</keyword>
<dbReference type="InterPro" id="IPR035972">
    <property type="entry name" value="GLA-like_dom_SF"/>
</dbReference>
<dbReference type="PROSITE" id="PS00135">
    <property type="entry name" value="TRYPSIN_SER"/>
    <property type="match status" value="1"/>
</dbReference>
<feature type="domain" description="Gla" evidence="17">
    <location>
        <begin position="43"/>
        <end position="89"/>
    </location>
</feature>
<keyword evidence="4 12" id="KW-0645">Protease</keyword>
<evidence type="ECO:0000256" key="10">
    <source>
        <dbReference type="PIRSR" id="PIRSR001143-1"/>
    </source>
</evidence>
<dbReference type="Pfam" id="PF14670">
    <property type="entry name" value="FXa_inhibition"/>
    <property type="match status" value="1"/>
</dbReference>
<dbReference type="SMART" id="SM00181">
    <property type="entry name" value="EGF"/>
    <property type="match status" value="2"/>
</dbReference>
<evidence type="ECO:0000256" key="12">
    <source>
        <dbReference type="RuleBase" id="RU363034"/>
    </source>
</evidence>
<feature type="active site" description="Charge relay system" evidence="10">
    <location>
        <position position="281"/>
    </location>
</feature>